<dbReference type="AlphaFoldDB" id="A0A6A1TH80"/>
<sequence length="162" mass="18181">MTNVITFPNAASSTDVICTPLSIIFPRIYRAALRDQVHYTLSPDRSPYPDLVELKQVRSIAAGDRCSVVVRRHQSFDMAHAYLIGLKDGNQSERHDTICQTDQGHFTLLGRATKPSWPSPMIFYVVDFPGGTPLFESGCWERSISADGRWYEAGMLDADLKE</sequence>
<dbReference type="RefSeq" id="WP_151047473.1">
    <property type="nucleotide sequence ID" value="NZ_VZUL01000004.1"/>
</dbReference>
<evidence type="ECO:0000313" key="1">
    <source>
        <dbReference type="EMBL" id="KAB1082601.1"/>
    </source>
</evidence>
<accession>A0A6A1TH80</accession>
<dbReference type="Proteomes" id="UP000386575">
    <property type="component" value="Unassembled WGS sequence"/>
</dbReference>
<comment type="caution">
    <text evidence="1">The sequence shown here is derived from an EMBL/GenBank/DDBJ whole genome shotgun (WGS) entry which is preliminary data.</text>
</comment>
<name>A0A6A1TH80_NEOGA</name>
<organism evidence="1 2">
    <name type="scientific">Neorhizobium galegae</name>
    <name type="common">Rhizobium galegae</name>
    <dbReference type="NCBI Taxonomy" id="399"/>
    <lineage>
        <taxon>Bacteria</taxon>
        <taxon>Pseudomonadati</taxon>
        <taxon>Pseudomonadota</taxon>
        <taxon>Alphaproteobacteria</taxon>
        <taxon>Hyphomicrobiales</taxon>
        <taxon>Rhizobiaceae</taxon>
        <taxon>Rhizobium/Agrobacterium group</taxon>
        <taxon>Neorhizobium</taxon>
    </lineage>
</organism>
<gene>
    <name evidence="1" type="ORF">F4V91_32165</name>
</gene>
<proteinExistence type="predicted"/>
<reference evidence="1 2" key="1">
    <citation type="submission" date="2019-09" db="EMBL/GenBank/DDBJ databases">
        <title>Genome sequencing of Ng87 strain.</title>
        <authorList>
            <person name="Karasev E.S."/>
            <person name="Andronov E."/>
        </authorList>
    </citation>
    <scope>NUCLEOTIDE SEQUENCE [LARGE SCALE GENOMIC DNA]</scope>
    <source>
        <strain evidence="1 2">Ng87</strain>
    </source>
</reference>
<evidence type="ECO:0000313" key="2">
    <source>
        <dbReference type="Proteomes" id="UP000386575"/>
    </source>
</evidence>
<protein>
    <submittedName>
        <fullName evidence="1">Uncharacterized protein</fullName>
    </submittedName>
</protein>
<dbReference type="EMBL" id="VZUL01000004">
    <property type="protein sequence ID" value="KAB1082601.1"/>
    <property type="molecule type" value="Genomic_DNA"/>
</dbReference>